<comment type="catalytic activity">
    <reaction evidence="17 18">
        <text>L-seryl-[protein] + ATP = O-phospho-L-seryl-[protein] + ADP + H(+)</text>
        <dbReference type="Rhea" id="RHEA:17989"/>
        <dbReference type="Rhea" id="RHEA-COMP:9863"/>
        <dbReference type="Rhea" id="RHEA-COMP:11604"/>
        <dbReference type="ChEBI" id="CHEBI:15378"/>
        <dbReference type="ChEBI" id="CHEBI:29999"/>
        <dbReference type="ChEBI" id="CHEBI:30616"/>
        <dbReference type="ChEBI" id="CHEBI:83421"/>
        <dbReference type="ChEBI" id="CHEBI:456216"/>
        <dbReference type="EC" id="2.7.11.1"/>
    </reaction>
</comment>
<evidence type="ECO:0000256" key="19">
    <source>
        <dbReference type="PROSITE-ProRule" id="PRU10141"/>
    </source>
</evidence>
<dbReference type="Proteomes" id="UP001603857">
    <property type="component" value="Unassembled WGS sequence"/>
</dbReference>
<evidence type="ECO:0000313" key="24">
    <source>
        <dbReference type="EMBL" id="KAL2326112.1"/>
    </source>
</evidence>
<feature type="signal peptide" evidence="21">
    <location>
        <begin position="1"/>
        <end position="26"/>
    </location>
</feature>
<dbReference type="PANTHER" id="PTHR27002:SF776">
    <property type="entry name" value="CYSTEINE-RICH RLK (RECEPTOR-LIKE KINASE) PROTEIN"/>
    <property type="match status" value="1"/>
</dbReference>
<dbReference type="PROSITE" id="PS50927">
    <property type="entry name" value="BULB_LECTIN"/>
    <property type="match status" value="1"/>
</dbReference>
<evidence type="ECO:0000256" key="14">
    <source>
        <dbReference type="ARBA" id="ARBA00023170"/>
    </source>
</evidence>
<feature type="chain" id="PRO_5044894989" description="Receptor-like serine/threonine-protein kinase" evidence="21">
    <location>
        <begin position="27"/>
        <end position="800"/>
    </location>
</feature>
<dbReference type="InterPro" id="IPR017441">
    <property type="entry name" value="Protein_kinase_ATP_BS"/>
</dbReference>
<dbReference type="SUPFAM" id="SSF51110">
    <property type="entry name" value="alpha-D-mannose-specific plant lectins"/>
    <property type="match status" value="1"/>
</dbReference>
<accession>A0ABD1LRG0</accession>
<dbReference type="InterPro" id="IPR011009">
    <property type="entry name" value="Kinase-like_dom_sf"/>
</dbReference>
<dbReference type="Gene3D" id="3.30.200.20">
    <property type="entry name" value="Phosphorylase Kinase, domain 1"/>
    <property type="match status" value="1"/>
</dbReference>
<evidence type="ECO:0000256" key="7">
    <source>
        <dbReference type="ARBA" id="ARBA00022734"/>
    </source>
</evidence>
<keyword evidence="14" id="KW-0675">Receptor</keyword>
<keyword evidence="4 18" id="KW-0808">Transferase</keyword>
<comment type="caution">
    <text evidence="24">The sequence shown here is derived from an EMBL/GenBank/DDBJ whole genome shotgun (WGS) entry which is preliminary data.</text>
</comment>
<evidence type="ECO:0000256" key="9">
    <source>
        <dbReference type="ARBA" id="ARBA00022777"/>
    </source>
</evidence>
<dbReference type="EMBL" id="JBGMDY010000008">
    <property type="protein sequence ID" value="KAL2326112.1"/>
    <property type="molecule type" value="Genomic_DNA"/>
</dbReference>
<keyword evidence="12 20" id="KW-0472">Membrane</keyword>
<feature type="domain" description="Bulb-type lectin" evidence="23">
    <location>
        <begin position="28"/>
        <end position="148"/>
    </location>
</feature>
<organism evidence="24 25">
    <name type="scientific">Flemingia macrophylla</name>
    <dbReference type="NCBI Taxonomy" id="520843"/>
    <lineage>
        <taxon>Eukaryota</taxon>
        <taxon>Viridiplantae</taxon>
        <taxon>Streptophyta</taxon>
        <taxon>Embryophyta</taxon>
        <taxon>Tracheophyta</taxon>
        <taxon>Spermatophyta</taxon>
        <taxon>Magnoliopsida</taxon>
        <taxon>eudicotyledons</taxon>
        <taxon>Gunneridae</taxon>
        <taxon>Pentapetalae</taxon>
        <taxon>rosids</taxon>
        <taxon>fabids</taxon>
        <taxon>Fabales</taxon>
        <taxon>Fabaceae</taxon>
        <taxon>Papilionoideae</taxon>
        <taxon>50 kb inversion clade</taxon>
        <taxon>NPAAA clade</taxon>
        <taxon>indigoferoid/millettioid clade</taxon>
        <taxon>Phaseoleae</taxon>
        <taxon>Flemingia</taxon>
    </lineage>
</organism>
<feature type="transmembrane region" description="Helical" evidence="20">
    <location>
        <begin position="400"/>
        <end position="423"/>
    </location>
</feature>
<evidence type="ECO:0000256" key="5">
    <source>
        <dbReference type="ARBA" id="ARBA00022692"/>
    </source>
</evidence>
<keyword evidence="8 18" id="KW-0547">Nucleotide-binding</keyword>
<comment type="similarity">
    <text evidence="18">Belongs to the protein kinase superfamily. Ser/Thr protein kinase family.</text>
</comment>
<keyword evidence="13" id="KW-1015">Disulfide bond</keyword>
<dbReference type="SUPFAM" id="SSF56112">
    <property type="entry name" value="Protein kinase-like (PK-like)"/>
    <property type="match status" value="1"/>
</dbReference>
<dbReference type="GO" id="GO:0004674">
    <property type="term" value="F:protein serine/threonine kinase activity"/>
    <property type="evidence" value="ECO:0007669"/>
    <property type="project" value="UniProtKB-KW"/>
</dbReference>
<evidence type="ECO:0000256" key="12">
    <source>
        <dbReference type="ARBA" id="ARBA00023136"/>
    </source>
</evidence>
<dbReference type="Gene3D" id="1.10.510.10">
    <property type="entry name" value="Transferase(Phosphotransferase) domain 1"/>
    <property type="match status" value="1"/>
</dbReference>
<dbReference type="PIRSF" id="PIRSF000641">
    <property type="entry name" value="SRK"/>
    <property type="match status" value="1"/>
</dbReference>
<evidence type="ECO:0000256" key="20">
    <source>
        <dbReference type="SAM" id="Phobius"/>
    </source>
</evidence>
<dbReference type="FunFam" id="1.10.510.10:FF:000060">
    <property type="entry name" value="G-type lectin S-receptor-like serine/threonine-protein kinase"/>
    <property type="match status" value="1"/>
</dbReference>
<gene>
    <name evidence="24" type="ORF">Fmac_025170</name>
</gene>
<keyword evidence="6 21" id="KW-0732">Signal</keyword>
<dbReference type="Pfam" id="PF01453">
    <property type="entry name" value="B_lectin"/>
    <property type="match status" value="1"/>
</dbReference>
<dbReference type="InterPro" id="IPR036426">
    <property type="entry name" value="Bulb-type_lectin_dom_sf"/>
</dbReference>
<dbReference type="Pfam" id="PF07714">
    <property type="entry name" value="PK_Tyr_Ser-Thr"/>
    <property type="match status" value="1"/>
</dbReference>
<reference evidence="24 25" key="1">
    <citation type="submission" date="2024-08" db="EMBL/GenBank/DDBJ databases">
        <title>Insights into the chromosomal genome structure of Flemingia macrophylla.</title>
        <authorList>
            <person name="Ding Y."/>
            <person name="Zhao Y."/>
            <person name="Bi W."/>
            <person name="Wu M."/>
            <person name="Zhao G."/>
            <person name="Gong Y."/>
            <person name="Li W."/>
            <person name="Zhang P."/>
        </authorList>
    </citation>
    <scope>NUCLEOTIDE SEQUENCE [LARGE SCALE GENOMIC DNA]</scope>
    <source>
        <strain evidence="24">DYQJB</strain>
        <tissue evidence="24">Leaf</tissue>
    </source>
</reference>
<comment type="subcellular location">
    <subcellularLocation>
        <location evidence="1">Cell membrane</location>
        <topology evidence="1">Single-pass type I membrane protein</topology>
    </subcellularLocation>
</comment>
<protein>
    <recommendedName>
        <fullName evidence="18">Receptor-like serine/threonine-protein kinase</fullName>
        <ecNumber evidence="18">2.7.11.1</ecNumber>
    </recommendedName>
</protein>
<evidence type="ECO:0000256" key="8">
    <source>
        <dbReference type="ARBA" id="ARBA00022741"/>
    </source>
</evidence>
<keyword evidence="5 20" id="KW-0812">Transmembrane</keyword>
<evidence type="ECO:0000256" key="18">
    <source>
        <dbReference type="PIRNR" id="PIRNR000641"/>
    </source>
</evidence>
<evidence type="ECO:0000256" key="21">
    <source>
        <dbReference type="SAM" id="SignalP"/>
    </source>
</evidence>
<evidence type="ECO:0000256" key="10">
    <source>
        <dbReference type="ARBA" id="ARBA00022840"/>
    </source>
</evidence>
<comment type="catalytic activity">
    <reaction evidence="16 18">
        <text>L-threonyl-[protein] + ATP = O-phospho-L-threonyl-[protein] + ADP + H(+)</text>
        <dbReference type="Rhea" id="RHEA:46608"/>
        <dbReference type="Rhea" id="RHEA-COMP:11060"/>
        <dbReference type="Rhea" id="RHEA-COMP:11605"/>
        <dbReference type="ChEBI" id="CHEBI:15378"/>
        <dbReference type="ChEBI" id="CHEBI:30013"/>
        <dbReference type="ChEBI" id="CHEBI:30616"/>
        <dbReference type="ChEBI" id="CHEBI:61977"/>
        <dbReference type="ChEBI" id="CHEBI:456216"/>
        <dbReference type="EC" id="2.7.11.1"/>
    </reaction>
</comment>
<sequence>MKLKQEKLLVLMHLWLWWSTYFLVKAATDSLKPGDTLNCTETAKVVSQNGKYFLGFTTIGSETYLATWKINWDDFWIWLSDRNQPLDPNSAVLSLNHSGVLKIESKNVKPIILYYPPQPINNAMATLLDTGNFVLQQLHPNGSTLSVLWQSFDYPIDTLIPTMKLGVNHKTGRTWSLVSYLVNDGSHTNVTPGAFSLEWEPTVGELVIKRRGKVSWRSGKLRNNRFEHISEESQRTLNYTTLSNGDESSFSFTSTNDDVDVLWWIESSGVFKNYSEIVVNASKCYGFNTSGGCQRWEDIPKCRNPDDVFQKIYGHLNFEYAFNDPNASYVLSDCQAMCWSNCSCTGYKLYGQNGTGCTFFPLAAYYTPGNNGEEIYMLGNFTQYIDKSTTKSQHSGKKKFIWISAIVATALLIICLSIFCLILKKRECTLQDKKRKGIVTKQLSATCTGTSGIEEFEDDLKHGNELKVFSYMSVMAATNEFSSENKLGQGGFGLVYKGILSTGQEVAIKRLSKTSTQGVLEFKNELKLICELQHMNLVQLLGYCIDQEERILLYEYMPNKSLDFYIFDCTRSKLLDWKMRFNIIEGIAQGLLYLHKYSRLKIIHRDLKASNILLDENMNPKISDFGMARIFTQQKDVANTIRVVGTYGYMSPEYAMDGIFSTKSDVYSFGVLLLEIISGRRNTSFYDKDHPLNLIGHAWELWNENEPLQLVDRSLNESFDPDEVLRCIHVGLLCVEQYANDRPTMSDIISMLTNKNAMVSLPQQPAFYCKRDIYEEKLSSKELCTSSIQEITVSEEMESM</sequence>
<dbReference type="SMART" id="SM00220">
    <property type="entry name" value="S_TKc"/>
    <property type="match status" value="1"/>
</dbReference>
<evidence type="ECO:0000256" key="15">
    <source>
        <dbReference type="ARBA" id="ARBA00023180"/>
    </source>
</evidence>
<dbReference type="PANTHER" id="PTHR27002">
    <property type="entry name" value="RECEPTOR-LIKE SERINE/THREONINE-PROTEIN KINASE SD1-8"/>
    <property type="match status" value="1"/>
</dbReference>
<dbReference type="GO" id="GO:0005524">
    <property type="term" value="F:ATP binding"/>
    <property type="evidence" value="ECO:0007669"/>
    <property type="project" value="UniProtKB-UniRule"/>
</dbReference>
<keyword evidence="11 20" id="KW-1133">Transmembrane helix</keyword>
<keyword evidence="15" id="KW-0325">Glycoprotein</keyword>
<dbReference type="CDD" id="cd14066">
    <property type="entry name" value="STKc_IRAK"/>
    <property type="match status" value="1"/>
</dbReference>
<proteinExistence type="inferred from homology"/>
<dbReference type="InterPro" id="IPR001245">
    <property type="entry name" value="Ser-Thr/Tyr_kinase_cat_dom"/>
</dbReference>
<evidence type="ECO:0000256" key="6">
    <source>
        <dbReference type="ARBA" id="ARBA00022729"/>
    </source>
</evidence>
<evidence type="ECO:0000256" key="2">
    <source>
        <dbReference type="ARBA" id="ARBA00022475"/>
    </source>
</evidence>
<evidence type="ECO:0000256" key="17">
    <source>
        <dbReference type="ARBA" id="ARBA00048679"/>
    </source>
</evidence>
<dbReference type="PROSITE" id="PS00108">
    <property type="entry name" value="PROTEIN_KINASE_ST"/>
    <property type="match status" value="1"/>
</dbReference>
<dbReference type="PROSITE" id="PS00107">
    <property type="entry name" value="PROTEIN_KINASE_ATP"/>
    <property type="match status" value="1"/>
</dbReference>
<evidence type="ECO:0000259" key="22">
    <source>
        <dbReference type="PROSITE" id="PS50011"/>
    </source>
</evidence>
<dbReference type="GO" id="GO:0005886">
    <property type="term" value="C:plasma membrane"/>
    <property type="evidence" value="ECO:0007669"/>
    <property type="project" value="UniProtKB-SubCell"/>
</dbReference>
<dbReference type="InterPro" id="IPR000719">
    <property type="entry name" value="Prot_kinase_dom"/>
</dbReference>
<evidence type="ECO:0000256" key="4">
    <source>
        <dbReference type="ARBA" id="ARBA00022679"/>
    </source>
</evidence>
<dbReference type="Gene3D" id="2.90.10.10">
    <property type="entry name" value="Bulb-type lectin domain"/>
    <property type="match status" value="1"/>
</dbReference>
<dbReference type="GO" id="GO:0030246">
    <property type="term" value="F:carbohydrate binding"/>
    <property type="evidence" value="ECO:0007669"/>
    <property type="project" value="UniProtKB-KW"/>
</dbReference>
<feature type="binding site" evidence="19">
    <location>
        <position position="509"/>
    </location>
    <ligand>
        <name>ATP</name>
        <dbReference type="ChEBI" id="CHEBI:30616"/>
    </ligand>
</feature>
<keyword evidence="7" id="KW-0430">Lectin</keyword>
<dbReference type="InterPro" id="IPR024171">
    <property type="entry name" value="SRK-like_kinase"/>
</dbReference>
<dbReference type="FunFam" id="3.30.200.20:FF:000330">
    <property type="entry name" value="G-type lectin S-receptor-like serine/threonine-protein kinase At4g03230"/>
    <property type="match status" value="1"/>
</dbReference>
<keyword evidence="10 18" id="KW-0067">ATP-binding</keyword>
<dbReference type="SMART" id="SM00108">
    <property type="entry name" value="B_lectin"/>
    <property type="match status" value="1"/>
</dbReference>
<evidence type="ECO:0000256" key="3">
    <source>
        <dbReference type="ARBA" id="ARBA00022527"/>
    </source>
</evidence>
<evidence type="ECO:0000256" key="16">
    <source>
        <dbReference type="ARBA" id="ARBA00047899"/>
    </source>
</evidence>
<dbReference type="AlphaFoldDB" id="A0ABD1LRG0"/>
<keyword evidence="3 18" id="KW-0723">Serine/threonine-protein kinase</keyword>
<name>A0ABD1LRG0_9FABA</name>
<dbReference type="EC" id="2.7.11.1" evidence="18"/>
<dbReference type="InterPro" id="IPR001480">
    <property type="entry name" value="Bulb-type_lectin_dom"/>
</dbReference>
<keyword evidence="2" id="KW-1003">Cell membrane</keyword>
<evidence type="ECO:0000256" key="13">
    <source>
        <dbReference type="ARBA" id="ARBA00023157"/>
    </source>
</evidence>
<evidence type="ECO:0000313" key="25">
    <source>
        <dbReference type="Proteomes" id="UP001603857"/>
    </source>
</evidence>
<dbReference type="InterPro" id="IPR008271">
    <property type="entry name" value="Ser/Thr_kinase_AS"/>
</dbReference>
<evidence type="ECO:0000256" key="1">
    <source>
        <dbReference type="ARBA" id="ARBA00004251"/>
    </source>
</evidence>
<keyword evidence="25" id="KW-1185">Reference proteome</keyword>
<dbReference type="PROSITE" id="PS50011">
    <property type="entry name" value="PROTEIN_KINASE_DOM"/>
    <property type="match status" value="1"/>
</dbReference>
<feature type="domain" description="Protein kinase" evidence="22">
    <location>
        <begin position="481"/>
        <end position="767"/>
    </location>
</feature>
<evidence type="ECO:0000256" key="11">
    <source>
        <dbReference type="ARBA" id="ARBA00022989"/>
    </source>
</evidence>
<keyword evidence="9 18" id="KW-0418">Kinase</keyword>
<evidence type="ECO:0000259" key="23">
    <source>
        <dbReference type="PROSITE" id="PS50927"/>
    </source>
</evidence>